<dbReference type="PANTHER" id="PTHR34472:SF1">
    <property type="entry name" value="SULFUR CARRIER PROTEIN THIS"/>
    <property type="match status" value="1"/>
</dbReference>
<sequence>MKIFVNNQEKTVVEGCTVKNLLKSMELTSSVAIWINDLQLLQGDYPTYILKEGDKVKIFKPMGGG</sequence>
<gene>
    <name evidence="1" type="ORF">SAMN05660472_00851</name>
</gene>
<dbReference type="InterPro" id="IPR012675">
    <property type="entry name" value="Beta-grasp_dom_sf"/>
</dbReference>
<name>A0A1G8ZHF2_9FIRM</name>
<dbReference type="NCBIfam" id="TIGR01683">
    <property type="entry name" value="thiS"/>
    <property type="match status" value="1"/>
</dbReference>
<organism evidence="1 2">
    <name type="scientific">Natronincola ferrireducens</name>
    <dbReference type="NCBI Taxonomy" id="393762"/>
    <lineage>
        <taxon>Bacteria</taxon>
        <taxon>Bacillati</taxon>
        <taxon>Bacillota</taxon>
        <taxon>Clostridia</taxon>
        <taxon>Peptostreptococcales</taxon>
        <taxon>Natronincolaceae</taxon>
        <taxon>Natronincola</taxon>
    </lineage>
</organism>
<dbReference type="CDD" id="cd00565">
    <property type="entry name" value="Ubl_ThiS"/>
    <property type="match status" value="1"/>
</dbReference>
<dbReference type="Proteomes" id="UP000198718">
    <property type="component" value="Unassembled WGS sequence"/>
</dbReference>
<dbReference type="EMBL" id="FNFP01000001">
    <property type="protein sequence ID" value="SDK14024.1"/>
    <property type="molecule type" value="Genomic_DNA"/>
</dbReference>
<dbReference type="Gene3D" id="3.10.20.30">
    <property type="match status" value="1"/>
</dbReference>
<evidence type="ECO:0000313" key="2">
    <source>
        <dbReference type="Proteomes" id="UP000198718"/>
    </source>
</evidence>
<evidence type="ECO:0000313" key="1">
    <source>
        <dbReference type="EMBL" id="SDK14024.1"/>
    </source>
</evidence>
<dbReference type="OrthoDB" id="1956990at2"/>
<dbReference type="InterPro" id="IPR010035">
    <property type="entry name" value="Thi_S"/>
</dbReference>
<dbReference type="SUPFAM" id="SSF54285">
    <property type="entry name" value="MoaD/ThiS"/>
    <property type="match status" value="1"/>
</dbReference>
<proteinExistence type="predicted"/>
<accession>A0A1G8ZHF2</accession>
<protein>
    <submittedName>
        <fullName evidence="1">Thiamine biosynthesis protein ThiS</fullName>
    </submittedName>
</protein>
<dbReference type="RefSeq" id="WP_090550720.1">
    <property type="nucleotide sequence ID" value="NZ_FNFP01000001.1"/>
</dbReference>
<dbReference type="AlphaFoldDB" id="A0A1G8ZHF2"/>
<dbReference type="PANTHER" id="PTHR34472">
    <property type="entry name" value="SULFUR CARRIER PROTEIN THIS"/>
    <property type="match status" value="1"/>
</dbReference>
<reference evidence="1 2" key="1">
    <citation type="submission" date="2016-10" db="EMBL/GenBank/DDBJ databases">
        <authorList>
            <person name="de Groot N.N."/>
        </authorList>
    </citation>
    <scope>NUCLEOTIDE SEQUENCE [LARGE SCALE GENOMIC DNA]</scope>
    <source>
        <strain evidence="1 2">DSM 18346</strain>
    </source>
</reference>
<keyword evidence="2" id="KW-1185">Reference proteome</keyword>
<dbReference type="STRING" id="393762.SAMN05660472_00851"/>
<dbReference type="InterPro" id="IPR003749">
    <property type="entry name" value="ThiS/MoaD-like"/>
</dbReference>
<dbReference type="Pfam" id="PF02597">
    <property type="entry name" value="ThiS"/>
    <property type="match status" value="1"/>
</dbReference>
<dbReference type="InterPro" id="IPR016155">
    <property type="entry name" value="Mopterin_synth/thiamin_S_b"/>
</dbReference>